<dbReference type="GO" id="GO:0030983">
    <property type="term" value="F:mismatched DNA binding"/>
    <property type="evidence" value="ECO:0007669"/>
    <property type="project" value="InterPro"/>
</dbReference>
<dbReference type="GO" id="GO:0045910">
    <property type="term" value="P:negative regulation of DNA recombination"/>
    <property type="evidence" value="ECO:0007669"/>
    <property type="project" value="InterPro"/>
</dbReference>
<evidence type="ECO:0000256" key="7">
    <source>
        <dbReference type="SAM" id="Coils"/>
    </source>
</evidence>
<protein>
    <submittedName>
        <fullName evidence="9">Smr/MutS family protein</fullName>
    </submittedName>
</protein>
<dbReference type="PANTHER" id="PTHR48466:SF2">
    <property type="entry name" value="OS10G0509000 PROTEIN"/>
    <property type="match status" value="1"/>
</dbReference>
<proteinExistence type="predicted"/>
<evidence type="ECO:0000256" key="6">
    <source>
        <dbReference type="ARBA" id="ARBA00023125"/>
    </source>
</evidence>
<dbReference type="NCBIfam" id="TIGR01069">
    <property type="entry name" value="mutS2"/>
    <property type="match status" value="1"/>
</dbReference>
<dbReference type="EMBL" id="JADING010000084">
    <property type="protein sequence ID" value="MBO8414424.1"/>
    <property type="molecule type" value="Genomic_DNA"/>
</dbReference>
<keyword evidence="5" id="KW-0694">RNA-binding</keyword>
<dbReference type="InterPro" id="IPR046893">
    <property type="entry name" value="MSSS"/>
</dbReference>
<feature type="coiled-coil region" evidence="7">
    <location>
        <begin position="515"/>
        <end position="571"/>
    </location>
</feature>
<dbReference type="AlphaFoldDB" id="A0A9D9D6K0"/>
<evidence type="ECO:0000313" key="9">
    <source>
        <dbReference type="EMBL" id="MBO8414424.1"/>
    </source>
</evidence>
<dbReference type="InterPro" id="IPR027417">
    <property type="entry name" value="P-loop_NTPase"/>
</dbReference>
<accession>A0A9D9D6K0</accession>
<dbReference type="InterPro" id="IPR036063">
    <property type="entry name" value="Smr_dom_sf"/>
</dbReference>
<keyword evidence="7" id="KW-0175">Coiled coil</keyword>
<keyword evidence="3" id="KW-0378">Hydrolase</keyword>
<keyword evidence="1" id="KW-0699">rRNA-binding</keyword>
<name>A0A9D9D6K0_9BACL</name>
<dbReference type="SMART" id="SM00533">
    <property type="entry name" value="MUTSd"/>
    <property type="match status" value="1"/>
</dbReference>
<dbReference type="Pfam" id="PF00488">
    <property type="entry name" value="MutS_V"/>
    <property type="match status" value="1"/>
</dbReference>
<dbReference type="Pfam" id="PF20297">
    <property type="entry name" value="MSSS"/>
    <property type="match status" value="1"/>
</dbReference>
<evidence type="ECO:0000256" key="3">
    <source>
        <dbReference type="ARBA" id="ARBA00022801"/>
    </source>
</evidence>
<dbReference type="SUPFAM" id="SSF160443">
    <property type="entry name" value="SMR domain-like"/>
    <property type="match status" value="1"/>
</dbReference>
<feature type="non-terminal residue" evidence="9">
    <location>
        <position position="754"/>
    </location>
</feature>
<evidence type="ECO:0000259" key="8">
    <source>
        <dbReference type="PROSITE" id="PS50828"/>
    </source>
</evidence>
<evidence type="ECO:0000313" key="10">
    <source>
        <dbReference type="Proteomes" id="UP000823629"/>
    </source>
</evidence>
<feature type="domain" description="Smr" evidence="8">
    <location>
        <begin position="698"/>
        <end position="754"/>
    </location>
</feature>
<dbReference type="Gene3D" id="3.30.1370.110">
    <property type="match status" value="1"/>
</dbReference>
<dbReference type="PIRSF" id="PIRSF005814">
    <property type="entry name" value="MutS_YshD"/>
    <property type="match status" value="1"/>
</dbReference>
<dbReference type="InterPro" id="IPR007696">
    <property type="entry name" value="DNA_mismatch_repair_MutS_core"/>
</dbReference>
<dbReference type="GO" id="GO:0016887">
    <property type="term" value="F:ATP hydrolysis activity"/>
    <property type="evidence" value="ECO:0007669"/>
    <property type="project" value="InterPro"/>
</dbReference>
<gene>
    <name evidence="9" type="ORF">IAC78_02980</name>
</gene>
<dbReference type="InterPro" id="IPR036187">
    <property type="entry name" value="DNA_mismatch_repair_MutS_sf"/>
</dbReference>
<evidence type="ECO:0000256" key="2">
    <source>
        <dbReference type="ARBA" id="ARBA00022741"/>
    </source>
</evidence>
<dbReference type="Proteomes" id="UP000823629">
    <property type="component" value="Unassembled WGS sequence"/>
</dbReference>
<dbReference type="PROSITE" id="PS50828">
    <property type="entry name" value="SMR"/>
    <property type="match status" value="1"/>
</dbReference>
<dbReference type="GO" id="GO:0006298">
    <property type="term" value="P:mismatch repair"/>
    <property type="evidence" value="ECO:0007669"/>
    <property type="project" value="InterPro"/>
</dbReference>
<evidence type="ECO:0000256" key="1">
    <source>
        <dbReference type="ARBA" id="ARBA00022730"/>
    </source>
</evidence>
<reference evidence="9" key="1">
    <citation type="submission" date="2020-10" db="EMBL/GenBank/DDBJ databases">
        <authorList>
            <person name="Gilroy R."/>
        </authorList>
    </citation>
    <scope>NUCLEOTIDE SEQUENCE</scope>
    <source>
        <strain evidence="9">1748</strain>
    </source>
</reference>
<sequence length="754" mass="85591">MKLQGLEIEKILSLAEPFFSAKSNKDYYYHPDFITSKAVLDKEHNELKEVETFLNEGHMIDLKCVEDLSVHFVSIEKNRTLDIEQIAEFIDFLDNVETIRKALKDIKTGEVFLDLKELVSFERFLERLKSAINPDMTLSDKASEELFRIRQKLRQLTRSINSIFTQTLKKYSSYLNEEKETVRNGFPVLAVKAANKGYINGLVQGYSSSNSTVFITPYEVILAQNQINEAMMEEKEEIARILHSFSEFIHKNISNFKLDYNLYVRFDSLLGRVKFGMNYNMVIPTISSSIELIQLGHLLINPDKIVYNDVYLGKNYPKILVISGPNAGGKTVLIKSLSLACYMNQIGFYIDCKEASQLPVFSNIFYLSGDNQSILDNLSTFSGHVSQIQDILEQVDEKSLVVIDEIGQGTSPLDGEAIGIGVIKKLEEVGCYAVLTSHYDGIKNLALEDEKIENGAMIFSEAEIKPTFQFQQGAIGKSYALEVCQKLGLNKDVIFQAKEYLKSQQSDTQVKLSKIEKLQKENETLLKKNKAKQEELERLIEKRQKALDAINKEQENIRQKAEEKIDKYVQDKLDQIDLLFKNNKIDLKSMAKIKGELREKAAQKKPNSPKAKKLTTTKNKIDKIRVNDRVRILSLSVTGLVKSINELKGTCEIDLGGMYSKVPLTDLELISHEADTTAVKVDSFDRILIRKSGVKLEVNLIGLTRQEAIEKLDKYLDDVLLANYKQVRIIHGFGTGALKEAVANYLSKRSFVKS</sequence>
<dbReference type="InterPro" id="IPR000432">
    <property type="entry name" value="DNA_mismatch_repair_MutS_C"/>
</dbReference>
<keyword evidence="2" id="KW-0547">Nucleotide-binding</keyword>
<dbReference type="SMART" id="SM00534">
    <property type="entry name" value="MUTSac"/>
    <property type="match status" value="1"/>
</dbReference>
<dbReference type="InterPro" id="IPR005747">
    <property type="entry name" value="MutS2"/>
</dbReference>
<organism evidence="9 10">
    <name type="scientific">Candidatus Scatoplasma merdavium</name>
    <dbReference type="NCBI Taxonomy" id="2840932"/>
    <lineage>
        <taxon>Bacteria</taxon>
        <taxon>Bacillati</taxon>
        <taxon>Bacillota</taxon>
        <taxon>Bacilli</taxon>
        <taxon>Bacillales</taxon>
        <taxon>Candidatus Scatoplasma</taxon>
    </lineage>
</organism>
<dbReference type="InterPro" id="IPR045076">
    <property type="entry name" value="MutS"/>
</dbReference>
<dbReference type="SUPFAM" id="SSF52540">
    <property type="entry name" value="P-loop containing nucleoside triphosphate hydrolases"/>
    <property type="match status" value="1"/>
</dbReference>
<dbReference type="GO" id="GO:0140664">
    <property type="term" value="F:ATP-dependent DNA damage sensor activity"/>
    <property type="evidence" value="ECO:0007669"/>
    <property type="project" value="InterPro"/>
</dbReference>
<comment type="caution">
    <text evidence="9">The sequence shown here is derived from an EMBL/GenBank/DDBJ whole genome shotgun (WGS) entry which is preliminary data.</text>
</comment>
<reference evidence="9" key="2">
    <citation type="journal article" date="2021" name="PeerJ">
        <title>Extensive microbial diversity within the chicken gut microbiome revealed by metagenomics and culture.</title>
        <authorList>
            <person name="Gilroy R."/>
            <person name="Ravi A."/>
            <person name="Getino M."/>
            <person name="Pursley I."/>
            <person name="Horton D.L."/>
            <person name="Alikhan N.F."/>
            <person name="Baker D."/>
            <person name="Gharbi K."/>
            <person name="Hall N."/>
            <person name="Watson M."/>
            <person name="Adriaenssens E.M."/>
            <person name="Foster-Nyarko E."/>
            <person name="Jarju S."/>
            <person name="Secka A."/>
            <person name="Antonio M."/>
            <person name="Oren A."/>
            <person name="Chaudhuri R.R."/>
            <person name="La Ragione R."/>
            <person name="Hildebrand F."/>
            <person name="Pallen M.J."/>
        </authorList>
    </citation>
    <scope>NUCLEOTIDE SEQUENCE</scope>
    <source>
        <strain evidence="9">1748</strain>
    </source>
</reference>
<dbReference type="InterPro" id="IPR002625">
    <property type="entry name" value="Smr_dom"/>
</dbReference>
<dbReference type="Gene3D" id="3.40.50.300">
    <property type="entry name" value="P-loop containing nucleotide triphosphate hydrolases"/>
    <property type="match status" value="1"/>
</dbReference>
<dbReference type="PANTHER" id="PTHR48466">
    <property type="entry name" value="OS10G0509000 PROTEIN-RELATED"/>
    <property type="match status" value="1"/>
</dbReference>
<keyword evidence="6" id="KW-0238">DNA-binding</keyword>
<dbReference type="GO" id="GO:0005524">
    <property type="term" value="F:ATP binding"/>
    <property type="evidence" value="ECO:0007669"/>
    <property type="project" value="UniProtKB-KW"/>
</dbReference>
<dbReference type="GO" id="GO:0019843">
    <property type="term" value="F:rRNA binding"/>
    <property type="evidence" value="ECO:0007669"/>
    <property type="project" value="UniProtKB-KW"/>
</dbReference>
<evidence type="ECO:0000256" key="5">
    <source>
        <dbReference type="ARBA" id="ARBA00022884"/>
    </source>
</evidence>
<dbReference type="SUPFAM" id="SSF48334">
    <property type="entry name" value="DNA repair protein MutS, domain III"/>
    <property type="match status" value="1"/>
</dbReference>
<dbReference type="GO" id="GO:0004519">
    <property type="term" value="F:endonuclease activity"/>
    <property type="evidence" value="ECO:0007669"/>
    <property type="project" value="InterPro"/>
</dbReference>
<dbReference type="Pfam" id="PF01713">
    <property type="entry name" value="Smr"/>
    <property type="match status" value="1"/>
</dbReference>
<keyword evidence="4" id="KW-0067">ATP-binding</keyword>
<evidence type="ECO:0000256" key="4">
    <source>
        <dbReference type="ARBA" id="ARBA00022840"/>
    </source>
</evidence>